<accession>K4IIB7</accession>
<dbReference type="KEGG" id="ptq:P700755_003719"/>
<evidence type="ECO:0000313" key="2">
    <source>
        <dbReference type="Proteomes" id="UP000008514"/>
    </source>
</evidence>
<reference evidence="1" key="2">
    <citation type="submission" date="2012-09" db="EMBL/GenBank/DDBJ databases">
        <title>The complete sequence of Psychroflexus torquis an extreme psychrophile from sea-ice that is stimulated by light.</title>
        <authorList>
            <person name="Feng S."/>
            <person name="Powell S.M."/>
            <person name="Bowman J.P."/>
        </authorList>
    </citation>
    <scope>NUCLEOTIDE SEQUENCE [LARGE SCALE GENOMIC DNA]</scope>
    <source>
        <strain evidence="1">ATCC 700755</strain>
    </source>
</reference>
<protein>
    <recommendedName>
        <fullName evidence="3">Lipoprotein</fullName>
    </recommendedName>
</protein>
<name>K4IIB7_PSYTT</name>
<dbReference type="PROSITE" id="PS51257">
    <property type="entry name" value="PROKAR_LIPOPROTEIN"/>
    <property type="match status" value="1"/>
</dbReference>
<dbReference type="EMBL" id="CP003879">
    <property type="protein sequence ID" value="AFU70307.1"/>
    <property type="molecule type" value="Genomic_DNA"/>
</dbReference>
<keyword evidence="2" id="KW-1185">Reference proteome</keyword>
<dbReference type="RefSeq" id="WP_015025850.1">
    <property type="nucleotide sequence ID" value="NC_018721.1"/>
</dbReference>
<reference evidence="1" key="1">
    <citation type="submission" date="2006-03" db="EMBL/GenBank/DDBJ databases">
        <authorList>
            <person name="Bowman J."/>
            <person name="Ferriera S."/>
            <person name="Johnson J."/>
            <person name="Kravitz S."/>
            <person name="Halpern A."/>
            <person name="Remington K."/>
            <person name="Beeson K."/>
            <person name="Tran B."/>
            <person name="Rogers Y.-H."/>
            <person name="Friedman R."/>
            <person name="Venter J.C."/>
        </authorList>
    </citation>
    <scope>NUCLEOTIDE SEQUENCE [LARGE SCALE GENOMIC DNA]</scope>
    <source>
        <strain evidence="1">ATCC 700755</strain>
    </source>
</reference>
<dbReference type="HOGENOM" id="CLU_2168933_0_0_10"/>
<evidence type="ECO:0000313" key="1">
    <source>
        <dbReference type="EMBL" id="AFU70307.1"/>
    </source>
</evidence>
<sequence>MKTKILLFITFSITLSCKNSNTKSCDEFIGKWANTESGYFGKGNLVRDFKKKGDKIILIKKTLSRDKNSSTHICECQDGFLTIDYGFEKETLIIDSNGTFKSLNRIYAKK</sequence>
<dbReference type="STRING" id="313595.P700755_003719"/>
<evidence type="ECO:0008006" key="3">
    <source>
        <dbReference type="Google" id="ProtNLM"/>
    </source>
</evidence>
<gene>
    <name evidence="1" type="ordered locus">P700755_003719</name>
</gene>
<dbReference type="AlphaFoldDB" id="K4IIB7"/>
<dbReference type="Proteomes" id="UP000008514">
    <property type="component" value="Chromosome"/>
</dbReference>
<proteinExistence type="predicted"/>
<organism evidence="1 2">
    <name type="scientific">Psychroflexus torquis (strain ATCC 700755 / CIP 106069 / ACAM 623)</name>
    <dbReference type="NCBI Taxonomy" id="313595"/>
    <lineage>
        <taxon>Bacteria</taxon>
        <taxon>Pseudomonadati</taxon>
        <taxon>Bacteroidota</taxon>
        <taxon>Flavobacteriia</taxon>
        <taxon>Flavobacteriales</taxon>
        <taxon>Flavobacteriaceae</taxon>
        <taxon>Psychroflexus</taxon>
    </lineage>
</organism>